<evidence type="ECO:0000256" key="3">
    <source>
        <dbReference type="ARBA" id="ARBA00013701"/>
    </source>
</evidence>
<dbReference type="PANTHER" id="PTHR12981:SF0">
    <property type="entry name" value="ZINC FINGER PROTEIN-LIKE 1"/>
    <property type="match status" value="1"/>
</dbReference>
<sequence length="335" mass="37471">MGLCKCPKKKVTTLFCFEHRVNVCEHCLVEEHSACIVQSYLQWLNASEYDPVCKICEDQLTSRDCIRLVCYDVFHKECLITWASRLPPNTAPAGYKCPVCSKPVFPAANLVSPVAECLREALAAYPWARTGLDLPLIEDDSNGSSQPDWSSANGTIAREWNNETPQPAAPATPPRPLTPATDTHPRTAQTHGSSNSSGLKVTAMEDPALTHSQHREPHHHHPDPSPDTPSMTRKASTPDTRLLLPTHEDADDGENKYKRRSAVEWFTRWWRTMNRPASRHHQRLTPGVRRMVIILTCLAVITILVVLSYFSKGASDSDPMLDPFNNPNIHVEGQQ</sequence>
<accession>A0AAE1L5E3</accession>
<comment type="similarity">
    <text evidence="2 11">Belongs to the ZFPL1 family.</text>
</comment>
<dbReference type="InterPro" id="IPR058731">
    <property type="entry name" value="Znf-B_box_ZFPL1-like"/>
</dbReference>
<dbReference type="InterPro" id="IPR001841">
    <property type="entry name" value="Znf_RING"/>
</dbReference>
<feature type="transmembrane region" description="Helical" evidence="11">
    <location>
        <begin position="291"/>
        <end position="310"/>
    </location>
</feature>
<keyword evidence="15" id="KW-1185">Reference proteome</keyword>
<dbReference type="EMBL" id="JAWQEG010000179">
    <property type="protein sequence ID" value="KAK3893740.1"/>
    <property type="molecule type" value="Genomic_DNA"/>
</dbReference>
<dbReference type="InterPro" id="IPR058730">
    <property type="entry name" value="U-box_ZFPL1-like"/>
</dbReference>
<feature type="region of interest" description="Disordered" evidence="12">
    <location>
        <begin position="162"/>
        <end position="255"/>
    </location>
</feature>
<comment type="caution">
    <text evidence="14">The sequence shown here is derived from an EMBL/GenBank/DDBJ whole genome shotgun (WGS) entry which is preliminary data.</text>
</comment>
<evidence type="ECO:0000256" key="11">
    <source>
        <dbReference type="RuleBase" id="RU369078"/>
    </source>
</evidence>
<dbReference type="GO" id="GO:0016020">
    <property type="term" value="C:membrane"/>
    <property type="evidence" value="ECO:0007669"/>
    <property type="project" value="UniProtKB-SubCell"/>
</dbReference>
<evidence type="ECO:0000256" key="1">
    <source>
        <dbReference type="ARBA" id="ARBA00004167"/>
    </source>
</evidence>
<keyword evidence="4 11" id="KW-0812">Transmembrane</keyword>
<evidence type="ECO:0000256" key="2">
    <source>
        <dbReference type="ARBA" id="ARBA00005561"/>
    </source>
</evidence>
<evidence type="ECO:0000256" key="6">
    <source>
        <dbReference type="ARBA" id="ARBA00022771"/>
    </source>
</evidence>
<dbReference type="PANTHER" id="PTHR12981">
    <property type="entry name" value="ZINC FINGER PROTEIN-LIKE 1"/>
    <property type="match status" value="1"/>
</dbReference>
<name>A0AAE1L5E3_PETCI</name>
<dbReference type="SUPFAM" id="SSF57850">
    <property type="entry name" value="RING/U-box"/>
    <property type="match status" value="1"/>
</dbReference>
<protein>
    <recommendedName>
        <fullName evidence="3 11">Zinc finger protein-like 1 homolog</fullName>
    </recommendedName>
</protein>
<feature type="compositionally biased region" description="Polar residues" evidence="12">
    <location>
        <begin position="186"/>
        <end position="199"/>
    </location>
</feature>
<feature type="compositionally biased region" description="Pro residues" evidence="12">
    <location>
        <begin position="167"/>
        <end position="177"/>
    </location>
</feature>
<evidence type="ECO:0000256" key="4">
    <source>
        <dbReference type="ARBA" id="ARBA00022692"/>
    </source>
</evidence>
<dbReference type="InterPro" id="IPR013083">
    <property type="entry name" value="Znf_RING/FYVE/PHD"/>
</dbReference>
<keyword evidence="6 10" id="KW-0863">Zinc-finger</keyword>
<dbReference type="GO" id="GO:0005794">
    <property type="term" value="C:Golgi apparatus"/>
    <property type="evidence" value="ECO:0007669"/>
    <property type="project" value="TreeGrafter"/>
</dbReference>
<keyword evidence="5 11" id="KW-0479">Metal-binding</keyword>
<dbReference type="Gene3D" id="3.30.40.10">
    <property type="entry name" value="Zinc/RING finger domain, C3HC4 (zinc finger)"/>
    <property type="match status" value="1"/>
</dbReference>
<dbReference type="PROSITE" id="PS50089">
    <property type="entry name" value="ZF_RING_2"/>
    <property type="match status" value="1"/>
</dbReference>
<dbReference type="Pfam" id="PF25998">
    <property type="entry name" value="U-box_ZFPL1"/>
    <property type="match status" value="1"/>
</dbReference>
<organism evidence="14 15">
    <name type="scientific">Petrolisthes cinctipes</name>
    <name type="common">Flat porcelain crab</name>
    <dbReference type="NCBI Taxonomy" id="88211"/>
    <lineage>
        <taxon>Eukaryota</taxon>
        <taxon>Metazoa</taxon>
        <taxon>Ecdysozoa</taxon>
        <taxon>Arthropoda</taxon>
        <taxon>Crustacea</taxon>
        <taxon>Multicrustacea</taxon>
        <taxon>Malacostraca</taxon>
        <taxon>Eumalacostraca</taxon>
        <taxon>Eucarida</taxon>
        <taxon>Decapoda</taxon>
        <taxon>Pleocyemata</taxon>
        <taxon>Anomura</taxon>
        <taxon>Galatheoidea</taxon>
        <taxon>Porcellanidae</taxon>
        <taxon>Petrolisthes</taxon>
    </lineage>
</organism>
<proteinExistence type="inferred from homology"/>
<dbReference type="Pfam" id="PF25993">
    <property type="entry name" value="zf-B_box_ZFPL1"/>
    <property type="match status" value="1"/>
</dbReference>
<reference evidence="14" key="1">
    <citation type="submission" date="2023-10" db="EMBL/GenBank/DDBJ databases">
        <title>Genome assemblies of two species of porcelain crab, Petrolisthes cinctipes and Petrolisthes manimaculis (Anomura: Porcellanidae).</title>
        <authorList>
            <person name="Angst P."/>
        </authorList>
    </citation>
    <scope>NUCLEOTIDE SEQUENCE</scope>
    <source>
        <strain evidence="14">PB745_01</strain>
        <tissue evidence="14">Gill</tissue>
    </source>
</reference>
<dbReference type="CDD" id="cd16487">
    <property type="entry name" value="mRING-H2-C3DHC3_ZFPL1"/>
    <property type="match status" value="1"/>
</dbReference>
<evidence type="ECO:0000256" key="5">
    <source>
        <dbReference type="ARBA" id="ARBA00022723"/>
    </source>
</evidence>
<dbReference type="GO" id="GO:0008270">
    <property type="term" value="F:zinc ion binding"/>
    <property type="evidence" value="ECO:0007669"/>
    <property type="project" value="UniProtKB-UniRule"/>
</dbReference>
<evidence type="ECO:0000256" key="8">
    <source>
        <dbReference type="ARBA" id="ARBA00022989"/>
    </source>
</evidence>
<dbReference type="Proteomes" id="UP001286313">
    <property type="component" value="Unassembled WGS sequence"/>
</dbReference>
<keyword evidence="8 11" id="KW-1133">Transmembrane helix</keyword>
<keyword evidence="9 11" id="KW-0472">Membrane</keyword>
<evidence type="ECO:0000256" key="12">
    <source>
        <dbReference type="SAM" id="MobiDB-lite"/>
    </source>
</evidence>
<dbReference type="AlphaFoldDB" id="A0AAE1L5E3"/>
<evidence type="ECO:0000256" key="9">
    <source>
        <dbReference type="ARBA" id="ARBA00023136"/>
    </source>
</evidence>
<evidence type="ECO:0000256" key="7">
    <source>
        <dbReference type="ARBA" id="ARBA00022833"/>
    </source>
</evidence>
<evidence type="ECO:0000259" key="13">
    <source>
        <dbReference type="PROSITE" id="PS50089"/>
    </source>
</evidence>
<keyword evidence="7 11" id="KW-0862">Zinc</keyword>
<comment type="subcellular location">
    <subcellularLocation>
        <location evidence="1 11">Membrane</location>
        <topology evidence="1 11">Single-pass membrane protein</topology>
    </subcellularLocation>
</comment>
<dbReference type="InterPro" id="IPR039043">
    <property type="entry name" value="ZFPL1"/>
</dbReference>
<evidence type="ECO:0000256" key="10">
    <source>
        <dbReference type="PROSITE-ProRule" id="PRU00175"/>
    </source>
</evidence>
<gene>
    <name evidence="14" type="ORF">Pcinc_002444</name>
</gene>
<evidence type="ECO:0000313" key="14">
    <source>
        <dbReference type="EMBL" id="KAK3893740.1"/>
    </source>
</evidence>
<feature type="domain" description="RING-type" evidence="13">
    <location>
        <begin position="53"/>
        <end position="101"/>
    </location>
</feature>
<evidence type="ECO:0000313" key="15">
    <source>
        <dbReference type="Proteomes" id="UP001286313"/>
    </source>
</evidence>